<name>A0A812YD56_SYMPI</name>
<organism evidence="2 3">
    <name type="scientific">Symbiodinium pilosum</name>
    <name type="common">Dinoflagellate</name>
    <dbReference type="NCBI Taxonomy" id="2952"/>
    <lineage>
        <taxon>Eukaryota</taxon>
        <taxon>Sar</taxon>
        <taxon>Alveolata</taxon>
        <taxon>Dinophyceae</taxon>
        <taxon>Suessiales</taxon>
        <taxon>Symbiodiniaceae</taxon>
        <taxon>Symbiodinium</taxon>
    </lineage>
</organism>
<dbReference type="InterPro" id="IPR018490">
    <property type="entry name" value="cNMP-bd_dom_sf"/>
</dbReference>
<sequence length="88" mass="9209">MNLMDQHPLLASNVIPTNYKAGQVVIAQGDPGSEFFVIKSGTATVSIAQDDQAAQQVATLTAGDYFGEAALLRDEPRTATITAATNLS</sequence>
<dbReference type="InterPro" id="IPR050503">
    <property type="entry name" value="cAMP-dep_PK_reg_su-like"/>
</dbReference>
<dbReference type="EMBL" id="CAJNIZ010047338">
    <property type="protein sequence ID" value="CAE7766354.1"/>
    <property type="molecule type" value="Genomic_DNA"/>
</dbReference>
<dbReference type="InterPro" id="IPR014710">
    <property type="entry name" value="RmlC-like_jellyroll"/>
</dbReference>
<dbReference type="Proteomes" id="UP000649617">
    <property type="component" value="Unassembled WGS sequence"/>
</dbReference>
<dbReference type="Pfam" id="PF00027">
    <property type="entry name" value="cNMP_binding"/>
    <property type="match status" value="1"/>
</dbReference>
<dbReference type="PANTHER" id="PTHR11635:SF152">
    <property type="entry name" value="CAMP-DEPENDENT PROTEIN KINASE TYPE I REGULATORY SUBUNIT-RELATED"/>
    <property type="match status" value="1"/>
</dbReference>
<comment type="caution">
    <text evidence="2">The sequence shown here is derived from an EMBL/GenBank/DDBJ whole genome shotgun (WGS) entry which is preliminary data.</text>
</comment>
<feature type="non-terminal residue" evidence="2">
    <location>
        <position position="88"/>
    </location>
</feature>
<protein>
    <submittedName>
        <fullName evidence="2">PkaR protein</fullName>
    </submittedName>
</protein>
<evidence type="ECO:0000259" key="1">
    <source>
        <dbReference type="PROSITE" id="PS50042"/>
    </source>
</evidence>
<dbReference type="PROSITE" id="PS00889">
    <property type="entry name" value="CNMP_BINDING_2"/>
    <property type="match status" value="1"/>
</dbReference>
<evidence type="ECO:0000313" key="3">
    <source>
        <dbReference type="Proteomes" id="UP000649617"/>
    </source>
</evidence>
<dbReference type="Gene3D" id="2.60.120.10">
    <property type="entry name" value="Jelly Rolls"/>
    <property type="match status" value="1"/>
</dbReference>
<reference evidence="2" key="1">
    <citation type="submission" date="2021-02" db="EMBL/GenBank/DDBJ databases">
        <authorList>
            <person name="Dougan E. K."/>
            <person name="Rhodes N."/>
            <person name="Thang M."/>
            <person name="Chan C."/>
        </authorList>
    </citation>
    <scope>NUCLEOTIDE SEQUENCE</scope>
</reference>
<dbReference type="OrthoDB" id="448131at2759"/>
<dbReference type="PROSITE" id="PS00888">
    <property type="entry name" value="CNMP_BINDING_1"/>
    <property type="match status" value="1"/>
</dbReference>
<keyword evidence="3" id="KW-1185">Reference proteome</keyword>
<feature type="domain" description="Cyclic nucleotide-binding" evidence="1">
    <location>
        <begin position="10"/>
        <end position="88"/>
    </location>
</feature>
<dbReference type="PROSITE" id="PS50042">
    <property type="entry name" value="CNMP_BINDING_3"/>
    <property type="match status" value="1"/>
</dbReference>
<gene>
    <name evidence="2" type="primary">pkaR</name>
    <name evidence="2" type="ORF">SPIL2461_LOCUS22479</name>
</gene>
<dbReference type="SUPFAM" id="SSF51206">
    <property type="entry name" value="cAMP-binding domain-like"/>
    <property type="match status" value="1"/>
</dbReference>
<dbReference type="PRINTS" id="PR00103">
    <property type="entry name" value="CAMPKINASE"/>
</dbReference>
<proteinExistence type="predicted"/>
<dbReference type="InterPro" id="IPR018488">
    <property type="entry name" value="cNMP-bd_CS"/>
</dbReference>
<dbReference type="AlphaFoldDB" id="A0A812YD56"/>
<dbReference type="GO" id="GO:0005952">
    <property type="term" value="C:cAMP-dependent protein kinase complex"/>
    <property type="evidence" value="ECO:0007669"/>
    <property type="project" value="InterPro"/>
</dbReference>
<accession>A0A812YD56</accession>
<dbReference type="CDD" id="cd00038">
    <property type="entry name" value="CAP_ED"/>
    <property type="match status" value="1"/>
</dbReference>
<dbReference type="GO" id="GO:0005829">
    <property type="term" value="C:cytosol"/>
    <property type="evidence" value="ECO:0007669"/>
    <property type="project" value="TreeGrafter"/>
</dbReference>
<evidence type="ECO:0000313" key="2">
    <source>
        <dbReference type="EMBL" id="CAE7766354.1"/>
    </source>
</evidence>
<dbReference type="PANTHER" id="PTHR11635">
    <property type="entry name" value="CAMP-DEPENDENT PROTEIN KINASE REGULATORY CHAIN"/>
    <property type="match status" value="1"/>
</dbReference>
<dbReference type="InterPro" id="IPR000595">
    <property type="entry name" value="cNMP-bd_dom"/>
</dbReference>